<accession>A0A2S9QI89</accession>
<dbReference type="Proteomes" id="UP000237682">
    <property type="component" value="Unassembled WGS sequence"/>
</dbReference>
<name>A0A2S9QI89_9HYPH</name>
<organism evidence="1 2">
    <name type="scientific">Labrys okinawensis</name>
    <dbReference type="NCBI Taxonomy" id="346911"/>
    <lineage>
        <taxon>Bacteria</taxon>
        <taxon>Pseudomonadati</taxon>
        <taxon>Pseudomonadota</taxon>
        <taxon>Alphaproteobacteria</taxon>
        <taxon>Hyphomicrobiales</taxon>
        <taxon>Xanthobacteraceae</taxon>
        <taxon>Labrys</taxon>
    </lineage>
</organism>
<gene>
    <name evidence="1" type="ORF">C5L14_00190</name>
</gene>
<dbReference type="EMBL" id="PUEJ01000001">
    <property type="protein sequence ID" value="PRH89053.1"/>
    <property type="molecule type" value="Genomic_DNA"/>
</dbReference>
<protein>
    <submittedName>
        <fullName evidence="1">Uncharacterized protein</fullName>
    </submittedName>
</protein>
<evidence type="ECO:0000313" key="2">
    <source>
        <dbReference type="Proteomes" id="UP000237682"/>
    </source>
</evidence>
<evidence type="ECO:0000313" key="1">
    <source>
        <dbReference type="EMBL" id="PRH89053.1"/>
    </source>
</evidence>
<comment type="caution">
    <text evidence="1">The sequence shown here is derived from an EMBL/GenBank/DDBJ whole genome shotgun (WGS) entry which is preliminary data.</text>
</comment>
<keyword evidence="2" id="KW-1185">Reference proteome</keyword>
<dbReference type="AlphaFoldDB" id="A0A2S9QI89"/>
<dbReference type="RefSeq" id="WP_105860020.1">
    <property type="nucleotide sequence ID" value="NZ_PUEJ01000001.1"/>
</dbReference>
<proteinExistence type="predicted"/>
<sequence>MNTEELEVEIVEISWACFICKRLVFATPVDGTDELEMAVPASCCHPARCFELAEAMMLSPAVASDKYPRQ</sequence>
<reference evidence="1 2" key="1">
    <citation type="submission" date="2018-02" db="EMBL/GenBank/DDBJ databases">
        <title>Whole genome sequencing of endophytic bacterium.</title>
        <authorList>
            <person name="Eedara R."/>
            <person name="Podile A.R."/>
        </authorList>
    </citation>
    <scope>NUCLEOTIDE SEQUENCE [LARGE SCALE GENOMIC DNA]</scope>
    <source>
        <strain evidence="1 2">RP1T</strain>
    </source>
</reference>